<reference evidence="3 4" key="1">
    <citation type="journal article" date="2015" name="Appl. Environ. Microbiol.">
        <title>Aerobic and Anaerobic Thiosulfate Oxidation by a Cold-Adapted, Subglacial Chemoautotroph.</title>
        <authorList>
            <person name="Harrold Z.R."/>
            <person name="Skidmore M.L."/>
            <person name="Hamilton T.L."/>
            <person name="Desch L."/>
            <person name="Amada K."/>
            <person name="van Gelder W."/>
            <person name="Glover K."/>
            <person name="Roden E.E."/>
            <person name="Boyd E.S."/>
        </authorList>
    </citation>
    <scope>NUCLEOTIDE SEQUENCE [LARGE SCALE GENOMIC DNA]</scope>
    <source>
        <strain evidence="3 4">RG</strain>
    </source>
</reference>
<organism evidence="3 4">
    <name type="scientific">Thiobacillus denitrificans</name>
    <dbReference type="NCBI Taxonomy" id="36861"/>
    <lineage>
        <taxon>Bacteria</taxon>
        <taxon>Pseudomonadati</taxon>
        <taxon>Pseudomonadota</taxon>
        <taxon>Betaproteobacteria</taxon>
        <taxon>Nitrosomonadales</taxon>
        <taxon>Thiobacillaceae</taxon>
        <taxon>Thiobacillus</taxon>
    </lineage>
</organism>
<dbReference type="OrthoDB" id="9800503at2"/>
<proteinExistence type="inferred from homology"/>
<comment type="similarity">
    <text evidence="1 2">Belongs to the phD/YefM antitoxin family.</text>
</comment>
<dbReference type="NCBIfam" id="TIGR01552">
    <property type="entry name" value="phd_fam"/>
    <property type="match status" value="1"/>
</dbReference>
<dbReference type="Proteomes" id="UP000064243">
    <property type="component" value="Unassembled WGS sequence"/>
</dbReference>
<dbReference type="RefSeq" id="WP_059751283.1">
    <property type="nucleotide sequence ID" value="NZ_LDUG01000006.1"/>
</dbReference>
<dbReference type="SUPFAM" id="SSF143120">
    <property type="entry name" value="YefM-like"/>
    <property type="match status" value="1"/>
</dbReference>
<accession>A0A125BDQ5</accession>
<evidence type="ECO:0000313" key="3">
    <source>
        <dbReference type="EMBL" id="KVW99404.1"/>
    </source>
</evidence>
<dbReference type="Pfam" id="PF02604">
    <property type="entry name" value="PhdYeFM_antitox"/>
    <property type="match status" value="1"/>
</dbReference>
<dbReference type="InterPro" id="IPR036165">
    <property type="entry name" value="YefM-like_sf"/>
</dbReference>
<evidence type="ECO:0000256" key="2">
    <source>
        <dbReference type="RuleBase" id="RU362080"/>
    </source>
</evidence>
<comment type="caution">
    <text evidence="3">The sequence shown here is derived from an EMBL/GenBank/DDBJ whole genome shotgun (WGS) entry which is preliminary data.</text>
</comment>
<dbReference type="PATRIC" id="fig|36861.3.peg.3039"/>
<gene>
    <name evidence="3" type="ORF">ABW22_01565</name>
</gene>
<comment type="function">
    <text evidence="2">Antitoxin component of a type II toxin-antitoxin (TA) system.</text>
</comment>
<protein>
    <recommendedName>
        <fullName evidence="2">Antitoxin</fullName>
    </recommendedName>
</protein>
<evidence type="ECO:0000256" key="1">
    <source>
        <dbReference type="ARBA" id="ARBA00009981"/>
    </source>
</evidence>
<evidence type="ECO:0000313" key="4">
    <source>
        <dbReference type="Proteomes" id="UP000064243"/>
    </source>
</evidence>
<dbReference type="EMBL" id="LDUG01000006">
    <property type="protein sequence ID" value="KVW99404.1"/>
    <property type="molecule type" value="Genomic_DNA"/>
</dbReference>
<dbReference type="InterPro" id="IPR006442">
    <property type="entry name" value="Antitoxin_Phd/YefM"/>
</dbReference>
<dbReference type="AlphaFoldDB" id="A0A125BDQ5"/>
<dbReference type="Gene3D" id="3.40.1620.10">
    <property type="entry name" value="YefM-like domain"/>
    <property type="match status" value="1"/>
</dbReference>
<sequence>MKTASISATKNQLSALIEQVRHGETILITDHDRPAARLIPVVSENGQSDELALLERKGILRRGHGTACRLAPLPVALQHASVLQALLEERESAR</sequence>
<keyword evidence="4" id="KW-1185">Reference proteome</keyword>
<name>A0A125BDQ5_THIDE</name>